<dbReference type="HAMAP" id="MF_01609">
    <property type="entry name" value="Glu_cys_ligase_2"/>
    <property type="match status" value="1"/>
</dbReference>
<evidence type="ECO:0000313" key="8">
    <source>
        <dbReference type="Proteomes" id="UP001500888"/>
    </source>
</evidence>
<dbReference type="Pfam" id="PF14403">
    <property type="entry name" value="CP_ATPgrasp_2"/>
    <property type="match status" value="1"/>
</dbReference>
<dbReference type="InterPro" id="IPR014746">
    <property type="entry name" value="Gln_synth/guanido_kin_cat_dom"/>
</dbReference>
<dbReference type="EC" id="6.3.2.2" evidence="5"/>
<dbReference type="PANTHER" id="PTHR34595">
    <property type="entry name" value="BLR5612 PROTEIN"/>
    <property type="match status" value="1"/>
</dbReference>
<dbReference type="InterPro" id="IPR051680">
    <property type="entry name" value="ATP-dep_Glu-Cys_Ligase-2"/>
</dbReference>
<gene>
    <name evidence="7" type="ORF">GCM10022226_64100</name>
</gene>
<keyword evidence="8" id="KW-1185">Reference proteome</keyword>
<accession>A0ABP7J4T1</accession>
<comment type="catalytic activity">
    <reaction evidence="4 5">
        <text>L-cysteine + L-glutamate + ATP = gamma-L-glutamyl-L-cysteine + ADP + phosphate + H(+)</text>
        <dbReference type="Rhea" id="RHEA:13285"/>
        <dbReference type="ChEBI" id="CHEBI:15378"/>
        <dbReference type="ChEBI" id="CHEBI:29985"/>
        <dbReference type="ChEBI" id="CHEBI:30616"/>
        <dbReference type="ChEBI" id="CHEBI:35235"/>
        <dbReference type="ChEBI" id="CHEBI:43474"/>
        <dbReference type="ChEBI" id="CHEBI:58173"/>
        <dbReference type="ChEBI" id="CHEBI:456216"/>
        <dbReference type="EC" id="6.3.2.2"/>
    </reaction>
</comment>
<sequence length="852" mass="93409">MTGLAESVAVGVEEEFHVVDLRTRHLVPRADQLLQRLPEERFTQELLRSVVEANSRPYVRLEDLGHDLTALRRTVIEAADGLGLGIVAAGGVPLVDPAALRISPDARYEQMLEDYQLLTREQLICGAQVHVDVADRDLAVEVAHRVSPWLPPLLALSASSPYWLGTDSGYASYRTLIWQRWPTTGPVRRFNSAAEYDQMVADLVRSGVISDPGMIYFDVRPSAHVSTVELRMCDACPNVGKVVLLAGIFRAIVLRELHAIEQEGPKPDIRLEIVRAATWRAARSGLEGMLVDPVEGIALPAAEVVRRMLAGLRPQLEATGDWDLVTTLSEEALATGSSAARQRRVLERGGSLSDIVDLLVKETRSDVWETAFGGPNPGLETTLLKGYEGVQDEAVIEGTVREPYQPVFKVLDRLGPVELRERETARNRYMRESGMTFQVKALEGLEGEASDREATDLYTKMPVDLVPRLIAADDWAKIQEGMPQRVRALEAFLRDVYGRREVIKDHVLPAWVVDESPGYRPAGWRVHAGSIRCSVAGLDVARDGAGRWVVLEDNLRVPSGIGYAVGNRRMAAHVLPELDRSSVLDPEGTAALLRDALLAASPASDPVLGVVTSGAQDPAYYEHRTLAQEMGVILAEAADITVRDGVVYAAGRRVDVLYRRIDEDDLLAGPIGADLLNAVEHGTLTLANAPGNGVADDKTLYRYVPRLIDYYLGERPLLANVTTYLCRDPEDRQHVLDRLDELVVKPVDGFGGQGVTIGRDASARELDAVREQIMAEPERWVGQETVSLSTHPTLDGERMRPNVVDLRAFVLMGKQLLVPPAALTRVAPPGSMIVNSSQGGGAKDTWLMRVDA</sequence>
<comment type="caution">
    <text evidence="7">The sequence shown here is derived from an EMBL/GenBank/DDBJ whole genome shotgun (WGS) entry which is preliminary data.</text>
</comment>
<dbReference type="PANTHER" id="PTHR34595:SF7">
    <property type="entry name" value="SLL1039 PROTEIN"/>
    <property type="match status" value="1"/>
</dbReference>
<evidence type="ECO:0000256" key="5">
    <source>
        <dbReference type="HAMAP-Rule" id="MF_01609"/>
    </source>
</evidence>
<evidence type="ECO:0000259" key="6">
    <source>
        <dbReference type="Pfam" id="PF14403"/>
    </source>
</evidence>
<dbReference type="NCBIfam" id="NF010041">
    <property type="entry name" value="PRK13517.1-1"/>
    <property type="match status" value="1"/>
</dbReference>
<keyword evidence="1 5" id="KW-0436">Ligase</keyword>
<comment type="similarity">
    <text evidence="5">Belongs to the glutamate--cysteine ligase type 2 family. YbdK subfamily.</text>
</comment>
<evidence type="ECO:0000256" key="4">
    <source>
        <dbReference type="ARBA" id="ARBA00048819"/>
    </source>
</evidence>
<evidence type="ECO:0000256" key="2">
    <source>
        <dbReference type="ARBA" id="ARBA00022741"/>
    </source>
</evidence>
<keyword evidence="3 5" id="KW-0067">ATP-binding</keyword>
<dbReference type="RefSeq" id="WP_344948852.1">
    <property type="nucleotide sequence ID" value="NZ_BAAAZR010000035.1"/>
</dbReference>
<dbReference type="Proteomes" id="UP001500888">
    <property type="component" value="Unassembled WGS sequence"/>
</dbReference>
<evidence type="ECO:0000256" key="1">
    <source>
        <dbReference type="ARBA" id="ARBA00022598"/>
    </source>
</evidence>
<dbReference type="InterPro" id="IPR006336">
    <property type="entry name" value="GCS2"/>
</dbReference>
<proteinExistence type="inferred from homology"/>
<dbReference type="Gene3D" id="3.40.50.11290">
    <property type="match status" value="1"/>
</dbReference>
<dbReference type="Gene3D" id="3.30.590.20">
    <property type="match status" value="1"/>
</dbReference>
<dbReference type="Gene3D" id="3.30.1490.270">
    <property type="match status" value="1"/>
</dbReference>
<dbReference type="InterPro" id="IPR025841">
    <property type="entry name" value="CP_ATPgrasp_2"/>
</dbReference>
<protein>
    <recommendedName>
        <fullName evidence="5">Putative glutamate--cysteine ligase 2</fullName>
        <ecNumber evidence="5">6.3.2.2</ecNumber>
    </recommendedName>
    <alternativeName>
        <fullName evidence="5">Gamma-glutamylcysteine synthetase 2</fullName>
        <shortName evidence="5">GCS 2</shortName>
        <shortName evidence="5">Gamma-GCS 2</shortName>
    </alternativeName>
</protein>
<keyword evidence="2 5" id="KW-0547">Nucleotide-binding</keyword>
<dbReference type="NCBIfam" id="TIGR02050">
    <property type="entry name" value="gshA_cyan_rel"/>
    <property type="match status" value="1"/>
</dbReference>
<comment type="function">
    <text evidence="5">ATP-dependent carboxylate-amine ligase which exhibits weak glutamate--cysteine ligase activity.</text>
</comment>
<dbReference type="EMBL" id="BAAAZR010000035">
    <property type="protein sequence ID" value="GAA3833915.1"/>
    <property type="molecule type" value="Genomic_DNA"/>
</dbReference>
<organism evidence="7 8">
    <name type="scientific">Sphaerisporangium flaviroseum</name>
    <dbReference type="NCBI Taxonomy" id="509199"/>
    <lineage>
        <taxon>Bacteria</taxon>
        <taxon>Bacillati</taxon>
        <taxon>Actinomycetota</taxon>
        <taxon>Actinomycetes</taxon>
        <taxon>Streptosporangiales</taxon>
        <taxon>Streptosporangiaceae</taxon>
        <taxon>Sphaerisporangium</taxon>
    </lineage>
</organism>
<dbReference type="Pfam" id="PF04107">
    <property type="entry name" value="GCS2"/>
    <property type="match status" value="1"/>
</dbReference>
<name>A0ABP7J4T1_9ACTN</name>
<evidence type="ECO:0000256" key="3">
    <source>
        <dbReference type="ARBA" id="ARBA00022840"/>
    </source>
</evidence>
<dbReference type="SUPFAM" id="SSF56059">
    <property type="entry name" value="Glutathione synthetase ATP-binding domain-like"/>
    <property type="match status" value="1"/>
</dbReference>
<dbReference type="SUPFAM" id="SSF55931">
    <property type="entry name" value="Glutamine synthetase/guanido kinase"/>
    <property type="match status" value="1"/>
</dbReference>
<reference evidence="8" key="1">
    <citation type="journal article" date="2019" name="Int. J. Syst. Evol. Microbiol.">
        <title>The Global Catalogue of Microorganisms (GCM) 10K type strain sequencing project: providing services to taxonomists for standard genome sequencing and annotation.</title>
        <authorList>
            <consortium name="The Broad Institute Genomics Platform"/>
            <consortium name="The Broad Institute Genome Sequencing Center for Infectious Disease"/>
            <person name="Wu L."/>
            <person name="Ma J."/>
        </authorList>
    </citation>
    <scope>NUCLEOTIDE SEQUENCE [LARGE SCALE GENOMIC DNA]</scope>
    <source>
        <strain evidence="8">JCM 16908</strain>
    </source>
</reference>
<feature type="domain" description="Circularly permuted ATP-grasp type 2" evidence="6">
    <location>
        <begin position="467"/>
        <end position="827"/>
    </location>
</feature>
<evidence type="ECO:0000313" key="7">
    <source>
        <dbReference type="EMBL" id="GAA3833915.1"/>
    </source>
</evidence>
<dbReference type="InterPro" id="IPR011793">
    <property type="entry name" value="YbdK"/>
</dbReference>